<proteinExistence type="predicted"/>
<dbReference type="InterPro" id="IPR032494">
    <property type="entry name" value="Phage_TTP_N"/>
</dbReference>
<evidence type="ECO:0000313" key="2">
    <source>
        <dbReference type="EMBL" id="WCS66497.1"/>
    </source>
</evidence>
<evidence type="ECO:0000259" key="1">
    <source>
        <dbReference type="Pfam" id="PF16461"/>
    </source>
</evidence>
<dbReference type="Proteomes" id="UP001218377">
    <property type="component" value="Segment"/>
</dbReference>
<keyword evidence="3" id="KW-1185">Reference proteome</keyword>
<accession>A0AAE9YKJ8</accession>
<organism evidence="2 3">
    <name type="scientific">Caulobacter phage TMCBR2</name>
    <dbReference type="NCBI Taxonomy" id="3025404"/>
    <lineage>
        <taxon>Viruses</taxon>
        <taxon>Duplodnaviria</taxon>
        <taxon>Heunggongvirae</taxon>
        <taxon>Uroviricota</taxon>
        <taxon>Caudoviricetes</taxon>
        <taxon>Caudoviricetes incertae sedis</taxon>
        <taxon>Kronosvirus</taxon>
        <taxon>Kronosvirus pomeria</taxon>
    </lineage>
</organism>
<evidence type="ECO:0000313" key="3">
    <source>
        <dbReference type="Proteomes" id="UP001218377"/>
    </source>
</evidence>
<gene>
    <name evidence="2" type="ORF">TMCBR2_gp012</name>
</gene>
<feature type="domain" description="Lambda phage tail tube protein N-terminal" evidence="1">
    <location>
        <begin position="30"/>
        <end position="149"/>
    </location>
</feature>
<protein>
    <submittedName>
        <fullName evidence="2">Tail protein</fullName>
    </submittedName>
</protein>
<sequence>MAETKARTGFGAKFYVEASPFGAVSMPLITAMKLVGELGDLAEPERSKDAVEATHMASPSGYREFISGLRDGGEIAVPFSTLAADDGQLALDLAFDYDGAVYWALQIPTNPVMQWSGKGILTGKSGDVPMEDKMAGQATLKITGKPTLAAVV</sequence>
<reference evidence="2 3" key="1">
    <citation type="submission" date="2023-01" db="EMBL/GenBank/DDBJ databases">
        <title>New species of Caulobacter bacteriophages in the Kronosvirus genus.</title>
        <authorList>
            <person name="Mohammadi T."/>
            <person name="Millwood A."/>
            <person name="Ely B."/>
        </authorList>
    </citation>
    <scope>NUCLEOTIDE SEQUENCE [LARGE SCALE GENOMIC DNA]</scope>
    <source>
        <strain evidence="2 3">TMCBR2</strain>
    </source>
</reference>
<dbReference type="Pfam" id="PF16461">
    <property type="entry name" value="Phage_TTP_12"/>
    <property type="match status" value="1"/>
</dbReference>
<dbReference type="EMBL" id="OQ269668">
    <property type="protein sequence ID" value="WCS66497.1"/>
    <property type="molecule type" value="Genomic_DNA"/>
</dbReference>
<dbReference type="Gene3D" id="4.10.410.40">
    <property type="match status" value="1"/>
</dbReference>
<name>A0AAE9YKJ8_9CAUD</name>